<feature type="region of interest" description="Disordered" evidence="11">
    <location>
        <begin position="892"/>
        <end position="918"/>
    </location>
</feature>
<sequence>MEESCSERQENELQAIQAIYMDDFQDLREKPEDPPKVCLKLTPLQSVVAKEVYARVELIVQYSADYPDRSPKISLCNATGISDEDLSKLQNELQLMAADLVGEVMVLQLAHHVQTCLHKHNKPQLSFYEKMMANKQKEEERKLAAKREKQQMEIRANKEREENEKREIEEELQRREEAIRESKRRRTVVITEKNSKADQPASTQSLKTRDSEKSPVMETPPTLQKKHSGNSIALFQPSSPKKTDAIIGPGSSILRRRRSSESLPDDSFTGTRVITFSSKGEQVVHCGKCLGQGSSGSRVYSAMNVTLGELNAVCEWSLSAATTTSNQQHDLQGRLLKQVSSVKQEILSLANRVSHPNLTHYLAVNVQETASSVKVQVLVEYVGGGDLSLRLRSGGLSLEQLREYTQQLVEALAYLHGKAVVHKDLRLTSCRLDCDGNIRLADYSAGKRLSDLHQVYGGNRTELHGEVGNKTTSRYGKTGDIYSLGMLVLSLALGEIITGDVEDIPTALPAPLREFLSNCLKKDERNRMSAAQLLGHSFITPVISRGLSNGKGASEKYADIPGAEGRLSPVNQPEHEEPVPDFSFFSGVPGKSRVKCEFEELQFLGKGGFGNVIKVRNKLDHCLYAVKRIPLNPKSSQFTKRIMREVQLISRLNHENVVRYYNSWIENAEEQEENNSLTGQNVAQSSVSTEDSLLKLNKIEAPSMRGAGDNVEESWWQGEEEANTNGSDWSSSGSQESFRSPPNTSSKSHSISFFSSKSESSEGIVFNTNIDESVLQFGDLLDTESEDSDEGEEAWQETGSESSTEPVRLQYLYIQMEYCEKSTLRNLIDEGLHQDEERVWRLLREIVEGLAHIHSQGIIHRDLKPVNLFLDFYGRIKIGDFGLATTHGMTRGGMGPDVQDSTQDQLPSSKSNSAAKESMTGKVGTTLYVAPELGKRAGVRVKYSQKVDLYSLGIIFFEMCFKPLSTSMERVHVLGNLRTERIIFPSDFDQKRLSKQTTVLKWLLKHNPEERPTSQELLQSQYIPPKIEDGQLDEVLKHTLASSNSTRYQRLMKAMFSQHVSPVRDVTYDFDMFTGQVSSRAILAQQVIHESVKSVFLQHGALRLRTSLLAPRTKLLEQLDQAVSLMDHSGALVALPFDLRIPFARYVARNGVCQMKRFDIGCVYRVNRILGAHPKELYECVFDIVTSTPENLVPDAEVLLSVAEIIREFPSLYERSYYIRINHTALMKSFLASIGITDERQLELLKILQETRGENDRSEQINAFIESLQFSEHNATALSDFLNFEGPVSKLREHLIGTMKRRTWVGQTARQAFHDLETIVSHTEALEINLPVVVNTSMVYNFQHFSGLVFQFVAANTRKRKRGGVDILAAGGRYDKLINSFRRAAAEATHPSPGAVGVSIAIEKIVASVLDDQDSVIPCAYNVLVCSAGHNPMHAERMRIARDLWKAKIKATISYETMPLEELQESCKEGGIQYMVVLKEQEPGSVRVRSLDKEKVSESRIPIKDLVDHLQGKLSSRPETTDSSMLPGNKGTGQQSNYESSCTFVPEMKVLFNTQEKMAWNTKKRYESVMTSKIKPLLAHIGSKNAVEIIGVDLPGSVVRGMSALLDLDANEDAFDASVATIADKNPRYKKYIGRVCDDIRELKVSKKVPIVIVYSVKDEMFKMFF</sequence>
<comment type="catalytic activity">
    <reaction evidence="8">
        <text>L-threonyl-[protein] + ATP = O-phospho-L-threonyl-[protein] + ADP + H(+)</text>
        <dbReference type="Rhea" id="RHEA:46608"/>
        <dbReference type="Rhea" id="RHEA-COMP:11060"/>
        <dbReference type="Rhea" id="RHEA-COMP:11605"/>
        <dbReference type="ChEBI" id="CHEBI:15378"/>
        <dbReference type="ChEBI" id="CHEBI:30013"/>
        <dbReference type="ChEBI" id="CHEBI:30616"/>
        <dbReference type="ChEBI" id="CHEBI:61977"/>
        <dbReference type="ChEBI" id="CHEBI:456216"/>
        <dbReference type="EC" id="2.7.11.1"/>
    </reaction>
</comment>
<dbReference type="InterPro" id="IPR024435">
    <property type="entry name" value="HisRS-related_dom"/>
</dbReference>
<dbReference type="PROSITE" id="PS50908">
    <property type="entry name" value="RWD"/>
    <property type="match status" value="1"/>
</dbReference>
<dbReference type="SUPFAM" id="SSF52954">
    <property type="entry name" value="Class II aaRS ABD-related"/>
    <property type="match status" value="1"/>
</dbReference>
<feature type="binding site" evidence="10">
    <location>
        <position position="627"/>
    </location>
    <ligand>
        <name>ATP</name>
        <dbReference type="ChEBI" id="CHEBI:30616"/>
    </ligand>
</feature>
<dbReference type="InterPro" id="IPR006575">
    <property type="entry name" value="RWD_dom"/>
</dbReference>
<dbReference type="InterPro" id="IPR016135">
    <property type="entry name" value="UBQ-conjugating_enzyme/RWD"/>
</dbReference>
<feature type="region of interest" description="Disordered" evidence="11">
    <location>
        <begin position="1512"/>
        <end position="1538"/>
    </location>
</feature>
<keyword evidence="2" id="KW-0723">Serine/threonine-protein kinase</keyword>
<dbReference type="InterPro" id="IPR045864">
    <property type="entry name" value="aa-tRNA-synth_II/BPL/LPL"/>
</dbReference>
<feature type="compositionally biased region" description="Polar residues" evidence="11">
    <location>
        <begin position="229"/>
        <end position="240"/>
    </location>
</feature>
<feature type="domain" description="Protein kinase" evidence="12">
    <location>
        <begin position="284"/>
        <end position="539"/>
    </location>
</feature>
<evidence type="ECO:0000259" key="12">
    <source>
        <dbReference type="PROSITE" id="PS50011"/>
    </source>
</evidence>
<evidence type="ECO:0000256" key="2">
    <source>
        <dbReference type="ARBA" id="ARBA00022527"/>
    </source>
</evidence>
<dbReference type="Gene3D" id="3.30.200.20">
    <property type="entry name" value="Phosphorylase Kinase, domain 1"/>
    <property type="match status" value="1"/>
</dbReference>
<feature type="domain" description="RWD" evidence="13">
    <location>
        <begin position="11"/>
        <end position="120"/>
    </location>
</feature>
<dbReference type="CDD" id="cd23823">
    <property type="entry name" value="RWD_GCN2"/>
    <property type="match status" value="1"/>
</dbReference>
<dbReference type="InterPro" id="IPR011009">
    <property type="entry name" value="Kinase-like_dom_sf"/>
</dbReference>
<reference evidence="14 15" key="1">
    <citation type="submission" date="2022-05" db="EMBL/GenBank/DDBJ databases">
        <authorList>
            <consortium name="Genoscope - CEA"/>
            <person name="William W."/>
        </authorList>
    </citation>
    <scope>NUCLEOTIDE SEQUENCE [LARGE SCALE GENOMIC DNA]</scope>
</reference>
<dbReference type="EMBL" id="CALNXK010000190">
    <property type="protein sequence ID" value="CAH3174317.1"/>
    <property type="molecule type" value="Genomic_DNA"/>
</dbReference>
<dbReference type="InterPro" id="IPR000719">
    <property type="entry name" value="Prot_kinase_dom"/>
</dbReference>
<dbReference type="Proteomes" id="UP001159405">
    <property type="component" value="Unassembled WGS sequence"/>
</dbReference>
<dbReference type="Gene3D" id="1.10.510.10">
    <property type="entry name" value="Transferase(Phosphotransferase) domain 1"/>
    <property type="match status" value="2"/>
</dbReference>
<dbReference type="SMART" id="SM00591">
    <property type="entry name" value="RWD"/>
    <property type="match status" value="1"/>
</dbReference>
<gene>
    <name evidence="14" type="ORF">PLOB_00015142</name>
</gene>
<keyword evidence="15" id="KW-1185">Reference proteome</keyword>
<dbReference type="Gene3D" id="3.40.50.800">
    <property type="entry name" value="Anticodon-binding domain"/>
    <property type="match status" value="1"/>
</dbReference>
<proteinExistence type="inferred from homology"/>
<evidence type="ECO:0000313" key="14">
    <source>
        <dbReference type="EMBL" id="CAH3174317.1"/>
    </source>
</evidence>
<feature type="region of interest" description="Disordered" evidence="11">
    <location>
        <begin position="783"/>
        <end position="803"/>
    </location>
</feature>
<feature type="compositionally biased region" description="Acidic residues" evidence="11">
    <location>
        <begin position="783"/>
        <end position="795"/>
    </location>
</feature>
<dbReference type="Pfam" id="PF13393">
    <property type="entry name" value="tRNA-synt_His"/>
    <property type="match status" value="1"/>
</dbReference>
<evidence type="ECO:0000256" key="3">
    <source>
        <dbReference type="ARBA" id="ARBA00022679"/>
    </source>
</evidence>
<dbReference type="Pfam" id="PF12745">
    <property type="entry name" value="HGTP_anticodon2"/>
    <property type="match status" value="1"/>
</dbReference>
<evidence type="ECO:0000256" key="1">
    <source>
        <dbReference type="ARBA" id="ARBA00012513"/>
    </source>
</evidence>
<dbReference type="InterPro" id="IPR008271">
    <property type="entry name" value="Ser/Thr_kinase_AS"/>
</dbReference>
<feature type="region of interest" description="Disordered" evidence="11">
    <location>
        <begin position="717"/>
        <end position="751"/>
    </location>
</feature>
<evidence type="ECO:0000256" key="4">
    <source>
        <dbReference type="ARBA" id="ARBA00022741"/>
    </source>
</evidence>
<evidence type="ECO:0000256" key="9">
    <source>
        <dbReference type="ARBA" id="ARBA00048679"/>
    </source>
</evidence>
<feature type="compositionally biased region" description="Basic and acidic residues" evidence="11">
    <location>
        <begin position="155"/>
        <end position="181"/>
    </location>
</feature>
<dbReference type="Gene3D" id="3.30.930.10">
    <property type="entry name" value="Bira Bifunctional Protein, Domain 2"/>
    <property type="match status" value="1"/>
</dbReference>
<protein>
    <recommendedName>
        <fullName evidence="1">non-specific serine/threonine protein kinase</fullName>
        <ecNumber evidence="1">2.7.11.1</ecNumber>
    </recommendedName>
</protein>
<dbReference type="CDD" id="cd14046">
    <property type="entry name" value="STKc_EIF2AK4_GCN2_rpt2"/>
    <property type="match status" value="1"/>
</dbReference>
<dbReference type="PROSITE" id="PS00108">
    <property type="entry name" value="PROTEIN_KINASE_ST"/>
    <property type="match status" value="1"/>
</dbReference>
<comment type="catalytic activity">
    <reaction evidence="9">
        <text>L-seryl-[protein] + ATP = O-phospho-L-seryl-[protein] + ADP + H(+)</text>
        <dbReference type="Rhea" id="RHEA:17989"/>
        <dbReference type="Rhea" id="RHEA-COMP:9863"/>
        <dbReference type="Rhea" id="RHEA-COMP:11604"/>
        <dbReference type="ChEBI" id="CHEBI:15378"/>
        <dbReference type="ChEBI" id="CHEBI:29999"/>
        <dbReference type="ChEBI" id="CHEBI:30616"/>
        <dbReference type="ChEBI" id="CHEBI:83421"/>
        <dbReference type="ChEBI" id="CHEBI:456216"/>
        <dbReference type="EC" id="2.7.11.1"/>
    </reaction>
</comment>
<evidence type="ECO:0000256" key="11">
    <source>
        <dbReference type="SAM" id="MobiDB-lite"/>
    </source>
</evidence>
<feature type="region of interest" description="Disordered" evidence="11">
    <location>
        <begin position="155"/>
        <end position="266"/>
    </location>
</feature>
<dbReference type="SMART" id="SM00220">
    <property type="entry name" value="S_TKc"/>
    <property type="match status" value="2"/>
</dbReference>
<dbReference type="InterPro" id="IPR050339">
    <property type="entry name" value="CC_SR_Kinase"/>
</dbReference>
<keyword evidence="6 10" id="KW-0067">ATP-binding</keyword>
<feature type="compositionally biased region" description="Polar residues" evidence="11">
    <location>
        <begin position="899"/>
        <end position="915"/>
    </location>
</feature>
<dbReference type="PANTHER" id="PTHR11042:SF136">
    <property type="entry name" value="EIF-2-ALPHA KINASE GCN2"/>
    <property type="match status" value="1"/>
</dbReference>
<dbReference type="PIRSF" id="PIRSF000660">
    <property type="entry name" value="Ser/Thr_PK_GCN2"/>
    <property type="match status" value="1"/>
</dbReference>
<evidence type="ECO:0000256" key="7">
    <source>
        <dbReference type="ARBA" id="ARBA00037982"/>
    </source>
</evidence>
<dbReference type="InterPro" id="IPR041715">
    <property type="entry name" value="HisRS-like_core"/>
</dbReference>
<dbReference type="Pfam" id="PF00069">
    <property type="entry name" value="Pkinase"/>
    <property type="match status" value="3"/>
</dbReference>
<dbReference type="PANTHER" id="PTHR11042">
    <property type="entry name" value="EUKARYOTIC TRANSLATION INITIATION FACTOR 2-ALPHA KINASE EIF2-ALPHA KINASE -RELATED"/>
    <property type="match status" value="1"/>
</dbReference>
<comment type="similarity">
    <text evidence="7">Belongs to the protein kinase superfamily. Ser/Thr protein kinase family. GCN2 subfamily.</text>
</comment>
<dbReference type="PROSITE" id="PS00107">
    <property type="entry name" value="PROTEIN_KINASE_ATP"/>
    <property type="match status" value="1"/>
</dbReference>
<dbReference type="Gene3D" id="3.10.110.10">
    <property type="entry name" value="Ubiquitin Conjugating Enzyme"/>
    <property type="match status" value="1"/>
</dbReference>
<accession>A0ABN8R4N1</accession>
<dbReference type="SUPFAM" id="SSF56112">
    <property type="entry name" value="Protein kinase-like (PK-like)"/>
    <property type="match status" value="2"/>
</dbReference>
<name>A0ABN8R4N1_9CNID</name>
<evidence type="ECO:0000256" key="10">
    <source>
        <dbReference type="PROSITE-ProRule" id="PRU10141"/>
    </source>
</evidence>
<feature type="compositionally biased region" description="Polar residues" evidence="11">
    <location>
        <begin position="1513"/>
        <end position="1538"/>
    </location>
</feature>
<dbReference type="InterPro" id="IPR017441">
    <property type="entry name" value="Protein_kinase_ATP_BS"/>
</dbReference>
<dbReference type="PROSITE" id="PS50011">
    <property type="entry name" value="PROTEIN_KINASE_DOM"/>
    <property type="match status" value="2"/>
</dbReference>
<dbReference type="SUPFAM" id="SSF55681">
    <property type="entry name" value="Class II aaRS and biotin synthetases"/>
    <property type="match status" value="1"/>
</dbReference>
<dbReference type="Pfam" id="PF05773">
    <property type="entry name" value="RWD"/>
    <property type="match status" value="1"/>
</dbReference>
<keyword evidence="3" id="KW-0808">Transferase</keyword>
<feature type="compositionally biased region" description="Low complexity" evidence="11">
    <location>
        <begin position="727"/>
        <end position="737"/>
    </location>
</feature>
<evidence type="ECO:0000256" key="8">
    <source>
        <dbReference type="ARBA" id="ARBA00047899"/>
    </source>
</evidence>
<evidence type="ECO:0000256" key="5">
    <source>
        <dbReference type="ARBA" id="ARBA00022777"/>
    </source>
</evidence>
<keyword evidence="5" id="KW-0418">Kinase</keyword>
<dbReference type="InterPro" id="IPR016255">
    <property type="entry name" value="Gcn2"/>
</dbReference>
<dbReference type="SUPFAM" id="SSF54495">
    <property type="entry name" value="UBC-like"/>
    <property type="match status" value="1"/>
</dbReference>
<evidence type="ECO:0000313" key="15">
    <source>
        <dbReference type="Proteomes" id="UP001159405"/>
    </source>
</evidence>
<keyword evidence="4 10" id="KW-0547">Nucleotide-binding</keyword>
<feature type="domain" description="Protein kinase" evidence="12">
    <location>
        <begin position="598"/>
        <end position="1023"/>
    </location>
</feature>
<evidence type="ECO:0000256" key="6">
    <source>
        <dbReference type="ARBA" id="ARBA00022840"/>
    </source>
</evidence>
<dbReference type="EC" id="2.7.11.1" evidence="1"/>
<organism evidence="14 15">
    <name type="scientific">Porites lobata</name>
    <dbReference type="NCBI Taxonomy" id="104759"/>
    <lineage>
        <taxon>Eukaryota</taxon>
        <taxon>Metazoa</taxon>
        <taxon>Cnidaria</taxon>
        <taxon>Anthozoa</taxon>
        <taxon>Hexacorallia</taxon>
        <taxon>Scleractinia</taxon>
        <taxon>Fungiina</taxon>
        <taxon>Poritidae</taxon>
        <taxon>Porites</taxon>
    </lineage>
</organism>
<comment type="caution">
    <text evidence="14">The sequence shown here is derived from an EMBL/GenBank/DDBJ whole genome shotgun (WGS) entry which is preliminary data.</text>
</comment>
<evidence type="ECO:0000259" key="13">
    <source>
        <dbReference type="PROSITE" id="PS50908"/>
    </source>
</evidence>
<dbReference type="InterPro" id="IPR036621">
    <property type="entry name" value="Anticodon-bd_dom_sf"/>
</dbReference>